<dbReference type="SMART" id="SM00471">
    <property type="entry name" value="HDc"/>
    <property type="match status" value="1"/>
</dbReference>
<dbReference type="EMBL" id="LFDV01000002">
    <property type="protein sequence ID" value="KTB47424.1"/>
    <property type="molecule type" value="Genomic_DNA"/>
</dbReference>
<dbReference type="RefSeq" id="WP_065128659.1">
    <property type="nucleotide sequence ID" value="NZ_KQ758903.1"/>
</dbReference>
<dbReference type="PANTHER" id="PTHR45228">
    <property type="entry name" value="CYCLIC DI-GMP PHOSPHODIESTERASE TM_0186-RELATED"/>
    <property type="match status" value="1"/>
</dbReference>
<evidence type="ECO:0000256" key="1">
    <source>
        <dbReference type="PROSITE-ProRule" id="PRU00169"/>
    </source>
</evidence>
<evidence type="ECO:0000313" key="4">
    <source>
        <dbReference type="EMBL" id="KTB47424.1"/>
    </source>
</evidence>
<dbReference type="STRING" id="1217799.DEALK_02690"/>
<dbReference type="PROSITE" id="PS50110">
    <property type="entry name" value="RESPONSE_REGULATORY"/>
    <property type="match status" value="1"/>
</dbReference>
<dbReference type="Pfam" id="PF13487">
    <property type="entry name" value="HD_5"/>
    <property type="match status" value="1"/>
</dbReference>
<reference evidence="4 5" key="1">
    <citation type="submission" date="2015-06" db="EMBL/GenBank/DDBJ databases">
        <title>Genome sequence of the organohalide-respiring Dehalogenimonas alkenigignens type strain (IP3-3T).</title>
        <authorList>
            <person name="Key T.A."/>
            <person name="Richmond D.P."/>
            <person name="Bowman K.S."/>
            <person name="Cho Y.-J."/>
            <person name="Chun J."/>
            <person name="da Costa M.S."/>
            <person name="Rainey F.A."/>
            <person name="Moe W.M."/>
        </authorList>
    </citation>
    <scope>NUCLEOTIDE SEQUENCE [LARGE SCALE GENOMIC DNA]</scope>
    <source>
        <strain evidence="4 5">IP3-3</strain>
    </source>
</reference>
<dbReference type="InterPro" id="IPR003607">
    <property type="entry name" value="HD/PDEase_dom"/>
</dbReference>
<comment type="caution">
    <text evidence="4">The sequence shown here is derived from an EMBL/GenBank/DDBJ whole genome shotgun (WGS) entry which is preliminary data.</text>
</comment>
<dbReference type="CDD" id="cd00077">
    <property type="entry name" value="HDc"/>
    <property type="match status" value="1"/>
</dbReference>
<dbReference type="GO" id="GO:0000160">
    <property type="term" value="P:phosphorelay signal transduction system"/>
    <property type="evidence" value="ECO:0007669"/>
    <property type="project" value="InterPro"/>
</dbReference>
<protein>
    <submittedName>
        <fullName evidence="4">Response regulator containing a CheY-like receiver domain and an HD-GYP domain</fullName>
    </submittedName>
</protein>
<dbReference type="SMART" id="SM00448">
    <property type="entry name" value="REC"/>
    <property type="match status" value="1"/>
</dbReference>
<dbReference type="SUPFAM" id="SSF52172">
    <property type="entry name" value="CheY-like"/>
    <property type="match status" value="1"/>
</dbReference>
<name>A0A0W0GFT8_9CHLR</name>
<dbReference type="AlphaFoldDB" id="A0A0W0GFT8"/>
<organism evidence="4 5">
    <name type="scientific">Dehalogenimonas alkenigignens</name>
    <dbReference type="NCBI Taxonomy" id="1217799"/>
    <lineage>
        <taxon>Bacteria</taxon>
        <taxon>Bacillati</taxon>
        <taxon>Chloroflexota</taxon>
        <taxon>Dehalococcoidia</taxon>
        <taxon>Dehalococcoidales</taxon>
        <taxon>Dehalococcoidaceae</taxon>
        <taxon>Dehalogenimonas</taxon>
    </lineage>
</organism>
<dbReference type="PROSITE" id="PS51832">
    <property type="entry name" value="HD_GYP"/>
    <property type="match status" value="1"/>
</dbReference>
<dbReference type="Pfam" id="PF00072">
    <property type="entry name" value="Response_reg"/>
    <property type="match status" value="1"/>
</dbReference>
<dbReference type="Gene3D" id="3.40.50.2300">
    <property type="match status" value="1"/>
</dbReference>
<keyword evidence="1" id="KW-0597">Phosphoprotein</keyword>
<sequence>MNKIREIVLIVDDEEPIRKLLYLALSNEGYACLTSTTGAEALSILLEQHIDLVLLDLSLPDKSGVEILSEIKSQGIDTAVIMVTGNSDANTAMRCVRLGAYDYVTKPFTLEVIALSARRALEKRSLEHKIIEYQATLEQRINDRSKELAHAVARLKSASIDTVIRLSRAAEYKDGDTSSHILRVSRYSTIIAERLNLSPSEIEGILYASMMHDIGKIGVPDKILLKPGRLDEAEWESMKQHTTIGFGILDGADSDIVRLGASIALNHHEKWDGTGYPFGLKGEVIPLPARIVSLADVLDALTSRRVYRKVYFTPSEALKVIEQSVERQFDPSVFAALRAGWNEILSEAERFRDSNKGQDGGFVKDTPLSELPDFQALLNDLDLTKE</sequence>
<dbReference type="InterPro" id="IPR037522">
    <property type="entry name" value="HD_GYP_dom"/>
</dbReference>
<dbReference type="PANTHER" id="PTHR45228:SF5">
    <property type="entry name" value="CYCLIC DI-GMP PHOSPHODIESTERASE VC_1348-RELATED"/>
    <property type="match status" value="1"/>
</dbReference>
<dbReference type="Proteomes" id="UP000053947">
    <property type="component" value="Unassembled WGS sequence"/>
</dbReference>
<gene>
    <name evidence="4" type="ORF">DEALK_02690</name>
</gene>
<feature type="domain" description="HD-GYP" evidence="3">
    <location>
        <begin position="155"/>
        <end position="353"/>
    </location>
</feature>
<accession>A0A0W0GFT8</accession>
<dbReference type="Gene3D" id="1.10.3210.10">
    <property type="entry name" value="Hypothetical protein af1432"/>
    <property type="match status" value="1"/>
</dbReference>
<evidence type="ECO:0000259" key="3">
    <source>
        <dbReference type="PROSITE" id="PS51832"/>
    </source>
</evidence>
<evidence type="ECO:0000313" key="5">
    <source>
        <dbReference type="Proteomes" id="UP000053947"/>
    </source>
</evidence>
<dbReference type="InterPro" id="IPR052020">
    <property type="entry name" value="Cyclic_di-GMP/3'3'-cGAMP_PDE"/>
</dbReference>
<dbReference type="InterPro" id="IPR001789">
    <property type="entry name" value="Sig_transdc_resp-reg_receiver"/>
</dbReference>
<feature type="domain" description="Response regulatory" evidence="2">
    <location>
        <begin position="7"/>
        <end position="121"/>
    </location>
</feature>
<dbReference type="InterPro" id="IPR011006">
    <property type="entry name" value="CheY-like_superfamily"/>
</dbReference>
<dbReference type="PATRIC" id="fig|1217799.6.peg.281"/>
<feature type="modified residue" description="4-aspartylphosphate" evidence="1">
    <location>
        <position position="56"/>
    </location>
</feature>
<dbReference type="SUPFAM" id="SSF109604">
    <property type="entry name" value="HD-domain/PDEase-like"/>
    <property type="match status" value="1"/>
</dbReference>
<keyword evidence="5" id="KW-1185">Reference proteome</keyword>
<evidence type="ECO:0000259" key="2">
    <source>
        <dbReference type="PROSITE" id="PS50110"/>
    </source>
</evidence>
<dbReference type="OrthoDB" id="9804863at2"/>
<proteinExistence type="predicted"/>